<dbReference type="EMBL" id="GBXM01003419">
    <property type="protein sequence ID" value="JAI05159.1"/>
    <property type="molecule type" value="Transcribed_RNA"/>
</dbReference>
<organism evidence="1">
    <name type="scientific">Anguilla anguilla</name>
    <name type="common">European freshwater eel</name>
    <name type="synonym">Muraena anguilla</name>
    <dbReference type="NCBI Taxonomy" id="7936"/>
    <lineage>
        <taxon>Eukaryota</taxon>
        <taxon>Metazoa</taxon>
        <taxon>Chordata</taxon>
        <taxon>Craniata</taxon>
        <taxon>Vertebrata</taxon>
        <taxon>Euteleostomi</taxon>
        <taxon>Actinopterygii</taxon>
        <taxon>Neopterygii</taxon>
        <taxon>Teleostei</taxon>
        <taxon>Anguilliformes</taxon>
        <taxon>Anguillidae</taxon>
        <taxon>Anguilla</taxon>
    </lineage>
</organism>
<dbReference type="AlphaFoldDB" id="A0A0E9XTZ3"/>
<reference evidence="1" key="2">
    <citation type="journal article" date="2015" name="Fish Shellfish Immunol.">
        <title>Early steps in the European eel (Anguilla anguilla)-Vibrio vulnificus interaction in the gills: Role of the RtxA13 toxin.</title>
        <authorList>
            <person name="Callol A."/>
            <person name="Pajuelo D."/>
            <person name="Ebbesson L."/>
            <person name="Teles M."/>
            <person name="MacKenzie S."/>
            <person name="Amaro C."/>
        </authorList>
    </citation>
    <scope>NUCLEOTIDE SEQUENCE</scope>
</reference>
<evidence type="ECO:0000313" key="1">
    <source>
        <dbReference type="EMBL" id="JAI05159.1"/>
    </source>
</evidence>
<protein>
    <submittedName>
        <fullName evidence="1">Uncharacterized protein</fullName>
    </submittedName>
</protein>
<reference evidence="1" key="1">
    <citation type="submission" date="2014-11" db="EMBL/GenBank/DDBJ databases">
        <authorList>
            <person name="Amaro Gonzalez C."/>
        </authorList>
    </citation>
    <scope>NUCLEOTIDE SEQUENCE</scope>
</reference>
<sequence>MVYMYCVKYGRWSPVSLCFCTHSDGIPCNYANKVGYANVNVN</sequence>
<name>A0A0E9XTZ3_ANGAN</name>
<proteinExistence type="predicted"/>
<accession>A0A0E9XTZ3</accession>